<dbReference type="AlphaFoldDB" id="W9DQV0"/>
<keyword evidence="5" id="KW-1185">Reference proteome</keyword>
<protein>
    <submittedName>
        <fullName evidence="4">RecA-superfamily ATPase possibly involved in signal transduction</fullName>
    </submittedName>
</protein>
<sequence length="236" mass="26787">MARISSGIKSLDKRLQGGFPEGECILITGKPGTGKTIFGMQFLYNACLEGKKCIMLATEETPEKIVEHGKAIGFDLEPFIESKQLTMIRFFEMRVMNMKEDPGSFTFMNIDTLNNLAHIIDDDVNVIVVDNLGTFSIGVDLKTFKEELEVLSFLLSTQKRTSLMIMDAAAHEFTHNIAEYSTYGTIKLMFKENPYTGKMERFMFIPKMRGTKITLELINYDITEEGITLFSPKMNR</sequence>
<dbReference type="Pfam" id="PF06745">
    <property type="entry name" value="ATPase"/>
    <property type="match status" value="1"/>
</dbReference>
<keyword evidence="1" id="KW-0547">Nucleotide-binding</keyword>
<dbReference type="InterPro" id="IPR014774">
    <property type="entry name" value="KaiC-like_dom"/>
</dbReference>
<accession>W9DQV0</accession>
<dbReference type="GO" id="GO:0005524">
    <property type="term" value="F:ATP binding"/>
    <property type="evidence" value="ECO:0007669"/>
    <property type="project" value="UniProtKB-KW"/>
</dbReference>
<name>W9DQV0_METTI</name>
<dbReference type="PROSITE" id="PS51146">
    <property type="entry name" value="KAIC"/>
    <property type="match status" value="1"/>
</dbReference>
<evidence type="ECO:0000256" key="1">
    <source>
        <dbReference type="ARBA" id="ARBA00022741"/>
    </source>
</evidence>
<evidence type="ECO:0000256" key="2">
    <source>
        <dbReference type="ARBA" id="ARBA00022840"/>
    </source>
</evidence>
<dbReference type="Proteomes" id="UP000019483">
    <property type="component" value="Unassembled WGS sequence"/>
</dbReference>
<comment type="caution">
    <text evidence="4">The sequence shown here is derived from an EMBL/GenBank/DDBJ whole genome shotgun (WGS) entry which is preliminary data.</text>
</comment>
<dbReference type="InterPro" id="IPR010624">
    <property type="entry name" value="KaiC_dom"/>
</dbReference>
<dbReference type="PANTHER" id="PTHR43637">
    <property type="entry name" value="UPF0273 PROTEIN TM_0370"/>
    <property type="match status" value="1"/>
</dbReference>
<reference evidence="4 5" key="1">
    <citation type="submission" date="2013-08" db="EMBL/GenBank/DDBJ databases">
        <authorList>
            <consortium name="DOE Joint Genome Institute"/>
            <person name="Eisen J."/>
            <person name="Huntemann M."/>
            <person name="Han J."/>
            <person name="Chen A."/>
            <person name="Kyrpides N."/>
            <person name="Mavromatis K."/>
            <person name="Markowitz V."/>
            <person name="Palaniappan K."/>
            <person name="Ivanova N."/>
            <person name="Schaumberg A."/>
            <person name="Pati A."/>
            <person name="Liolios K."/>
            <person name="Nordberg H.P."/>
            <person name="Cantor M.N."/>
            <person name="Hua S.X."/>
            <person name="Woyke T."/>
        </authorList>
    </citation>
    <scope>NUCLEOTIDE SEQUENCE [LARGE SCALE GENOMIC DNA]</scope>
    <source>
        <strain evidence="4 5">DSM 2278</strain>
    </source>
</reference>
<feature type="domain" description="KaiC" evidence="3">
    <location>
        <begin position="2"/>
        <end position="236"/>
    </location>
</feature>
<dbReference type="SUPFAM" id="SSF52540">
    <property type="entry name" value="P-loop containing nucleoside triphosphate hydrolases"/>
    <property type="match status" value="1"/>
</dbReference>
<organism evidence="4 5">
    <name type="scientific">Methanolobus tindarius DSM 2278</name>
    <dbReference type="NCBI Taxonomy" id="1090322"/>
    <lineage>
        <taxon>Archaea</taxon>
        <taxon>Methanobacteriati</taxon>
        <taxon>Methanobacteriota</taxon>
        <taxon>Stenosarchaea group</taxon>
        <taxon>Methanomicrobia</taxon>
        <taxon>Methanosarcinales</taxon>
        <taxon>Methanosarcinaceae</taxon>
        <taxon>Methanolobus</taxon>
    </lineage>
</organism>
<gene>
    <name evidence="4" type="ORF">MettiDRAFT_1389</name>
</gene>
<dbReference type="OrthoDB" id="27015at2157"/>
<dbReference type="EMBL" id="AZAJ01000001">
    <property type="protein sequence ID" value="ETA67948.1"/>
    <property type="molecule type" value="Genomic_DNA"/>
</dbReference>
<evidence type="ECO:0000259" key="3">
    <source>
        <dbReference type="PROSITE" id="PS51146"/>
    </source>
</evidence>
<dbReference type="RefSeq" id="WP_023845084.1">
    <property type="nucleotide sequence ID" value="NZ_AZAJ01000001.1"/>
</dbReference>
<dbReference type="PANTHER" id="PTHR43637:SF2">
    <property type="entry name" value="PROTEIN GVPD 1"/>
    <property type="match status" value="1"/>
</dbReference>
<dbReference type="InterPro" id="IPR027417">
    <property type="entry name" value="P-loop_NTPase"/>
</dbReference>
<keyword evidence="2" id="KW-0067">ATP-binding</keyword>
<evidence type="ECO:0000313" key="4">
    <source>
        <dbReference type="EMBL" id="ETA67948.1"/>
    </source>
</evidence>
<proteinExistence type="predicted"/>
<evidence type="ECO:0000313" key="5">
    <source>
        <dbReference type="Proteomes" id="UP000019483"/>
    </source>
</evidence>
<dbReference type="STRING" id="1090322.MettiDRAFT_1389"/>
<dbReference type="Gene3D" id="3.40.50.300">
    <property type="entry name" value="P-loop containing nucleotide triphosphate hydrolases"/>
    <property type="match status" value="1"/>
</dbReference>